<organism evidence="1 3">
    <name type="scientific">Sphaerobolus stellatus (strain SS14)</name>
    <dbReference type="NCBI Taxonomy" id="990650"/>
    <lineage>
        <taxon>Eukaryota</taxon>
        <taxon>Fungi</taxon>
        <taxon>Dikarya</taxon>
        <taxon>Basidiomycota</taxon>
        <taxon>Agaricomycotina</taxon>
        <taxon>Agaricomycetes</taxon>
        <taxon>Phallomycetidae</taxon>
        <taxon>Geastrales</taxon>
        <taxon>Sphaerobolaceae</taxon>
        <taxon>Sphaerobolus</taxon>
    </lineage>
</organism>
<evidence type="ECO:0000313" key="1">
    <source>
        <dbReference type="EMBL" id="KIJ30064.1"/>
    </source>
</evidence>
<dbReference type="EMBL" id="KN837269">
    <property type="protein sequence ID" value="KIJ30064.1"/>
    <property type="molecule type" value="Genomic_DNA"/>
</dbReference>
<dbReference type="AlphaFoldDB" id="A0A0C9U6Y1"/>
<evidence type="ECO:0000313" key="3">
    <source>
        <dbReference type="Proteomes" id="UP000054279"/>
    </source>
</evidence>
<protein>
    <submittedName>
        <fullName evidence="1">Uncharacterized protein</fullName>
    </submittedName>
</protein>
<proteinExistence type="predicted"/>
<dbReference type="EMBL" id="KN837258">
    <property type="protein sequence ID" value="KIJ30613.1"/>
    <property type="molecule type" value="Genomic_DNA"/>
</dbReference>
<reference evidence="1 3" key="1">
    <citation type="submission" date="2014-06" db="EMBL/GenBank/DDBJ databases">
        <title>Evolutionary Origins and Diversification of the Mycorrhizal Mutualists.</title>
        <authorList>
            <consortium name="DOE Joint Genome Institute"/>
            <consortium name="Mycorrhizal Genomics Consortium"/>
            <person name="Kohler A."/>
            <person name="Kuo A."/>
            <person name="Nagy L.G."/>
            <person name="Floudas D."/>
            <person name="Copeland A."/>
            <person name="Barry K.W."/>
            <person name="Cichocki N."/>
            <person name="Veneault-Fourrey C."/>
            <person name="LaButti K."/>
            <person name="Lindquist E.A."/>
            <person name="Lipzen A."/>
            <person name="Lundell T."/>
            <person name="Morin E."/>
            <person name="Murat C."/>
            <person name="Riley R."/>
            <person name="Ohm R."/>
            <person name="Sun H."/>
            <person name="Tunlid A."/>
            <person name="Henrissat B."/>
            <person name="Grigoriev I.V."/>
            <person name="Hibbett D.S."/>
            <person name="Martin F."/>
        </authorList>
    </citation>
    <scope>NUCLEOTIDE SEQUENCE [LARGE SCALE GENOMIC DNA]</scope>
    <source>
        <strain evidence="1 3">SS14</strain>
    </source>
</reference>
<sequence length="514" mass="58915">MKSTSQLETALATIPEDTELNFPPTTKEIVRAYFSKKLRSHLHCDTTGHTLCFRDKISGMHHGVNTIQFSLWVDALCEGEPILTHPPDTLRLDTDPSASVDLVEHGSIRSSHYEASSVSSGVPGPGYYTGKGLRWLGGKVLIPIDRFNMWNQIDSEVSKLLRPWKASSSRSNPDSIDYMELLEITFKLTEYLRPHHPQIIRSRVGHHFNALGAFLRGISKDNLTEMRAVLLNVSKFYADLVKNIPKNDLFIEETLYSNEGSLDLRSCKPKFLFIALVCRCLVWIDNKKHPSLHTRYIRQLQSYISDGHFIPSGSVDQYERILRLFATSISSRHSFDSKEPLPEQWFDEMDLYFLCATHDRWYLQAIFGQAGLPMLFDQLLRPSDYSKVELQQSLFYLDRRLRSISWNNMDSTLRTKCVKNTLNVIRAYTKPLDSGDVYTGILVGILQRGQTILLINEAFDVLEIMSPKPLVGDTFLLPRDMEVEIRELYQKRQDYNAKFNSSPLPYIAAGFIHI</sequence>
<evidence type="ECO:0000313" key="2">
    <source>
        <dbReference type="EMBL" id="KIJ30613.1"/>
    </source>
</evidence>
<accession>A0A0C9U6Y1</accession>
<dbReference type="Proteomes" id="UP000054279">
    <property type="component" value="Unassembled WGS sequence"/>
</dbReference>
<name>A0A0C9U6Y1_SPHS4</name>
<dbReference type="HOGENOM" id="CLU_031069_0_0_1"/>
<gene>
    <name evidence="2" type="ORF">M422DRAFT_267866</name>
    <name evidence="1" type="ORF">M422DRAFT_268420</name>
</gene>
<keyword evidence="3" id="KW-1185">Reference proteome</keyword>